<dbReference type="STRING" id="136037.A0A067QZ75"/>
<dbReference type="GO" id="GO:0010824">
    <property type="term" value="P:regulation of centrosome duplication"/>
    <property type="evidence" value="ECO:0007669"/>
    <property type="project" value="TreeGrafter"/>
</dbReference>
<feature type="coiled-coil region" evidence="1">
    <location>
        <begin position="775"/>
        <end position="901"/>
    </location>
</feature>
<keyword evidence="4" id="KW-1185">Reference proteome</keyword>
<gene>
    <name evidence="3" type="ORF">L798_11265</name>
</gene>
<feature type="coiled-coil region" evidence="1">
    <location>
        <begin position="937"/>
        <end position="1061"/>
    </location>
</feature>
<dbReference type="GO" id="GO:0005929">
    <property type="term" value="C:cilium"/>
    <property type="evidence" value="ECO:0007669"/>
    <property type="project" value="GOC"/>
</dbReference>
<name>A0A067QZ75_ZOONE</name>
<evidence type="ECO:0000313" key="3">
    <source>
        <dbReference type="EMBL" id="KDR14818.1"/>
    </source>
</evidence>
<evidence type="ECO:0000256" key="1">
    <source>
        <dbReference type="SAM" id="Coils"/>
    </source>
</evidence>
<dbReference type="InParanoid" id="A0A067QZ75"/>
<accession>A0A067QZ75</accession>
<dbReference type="InterPro" id="IPR030465">
    <property type="entry name" value="CEP131"/>
</dbReference>
<dbReference type="eggNOG" id="ENOG502QT0Q">
    <property type="taxonomic scope" value="Eukaryota"/>
</dbReference>
<keyword evidence="1" id="KW-0175">Coiled coil</keyword>
<dbReference type="EMBL" id="KK852861">
    <property type="protein sequence ID" value="KDR14818.1"/>
    <property type="molecule type" value="Genomic_DNA"/>
</dbReference>
<dbReference type="PANTHER" id="PTHR31540:SF1">
    <property type="entry name" value="CENTROSOMAL PROTEIN OF 131 KDA"/>
    <property type="match status" value="1"/>
</dbReference>
<dbReference type="GO" id="GO:0035735">
    <property type="term" value="P:intraciliary transport involved in cilium assembly"/>
    <property type="evidence" value="ECO:0007669"/>
    <property type="project" value="InterPro"/>
</dbReference>
<feature type="coiled-coil region" evidence="1">
    <location>
        <begin position="635"/>
        <end position="694"/>
    </location>
</feature>
<dbReference type="GO" id="GO:0034451">
    <property type="term" value="C:centriolar satellite"/>
    <property type="evidence" value="ECO:0007669"/>
    <property type="project" value="TreeGrafter"/>
</dbReference>
<dbReference type="Proteomes" id="UP000027135">
    <property type="component" value="Unassembled WGS sequence"/>
</dbReference>
<evidence type="ECO:0000313" key="4">
    <source>
        <dbReference type="Proteomes" id="UP000027135"/>
    </source>
</evidence>
<sequence>MSAMSTFGHQAVRGHSETCNGGWKRPHSANNSYFSGGDHSVSSSTTSECVETSGRIAYAQCDDTYHRNKVPAKFPLLGENLHNCATEKELPDRQTDDNVTELDHGFGATHILPSSQLECLTSELLGCTRTGTELKNCCDKLGIKNSFCNKYEPESLSSDCSNVQCHSETSLGEQIIAKAHDPQPAELPSILPLKQELASKPTLNNDDILFGTFNHVYSPVDKLQYLNQTTHSLDNDVLVSGVEDGNSSHMCSMKNLISMVFSDGSDICQRNLVNNVTEDMFITQKCSNIKDEIPMNTQYSSQHGEKRQNFNEQCQNELELKHYLYTQNPAVLSRTCNAFDDVFNYVGDIKVQHWFQDSVCEVVKEPKAHIFDTERQTDLLLMNLATEKCSSKCSDNCERFGMRARHDSDSRVHFGKPRRQEFHLNSLVDEDIGSSSINVDGSDKRCSVSNIDSHRVNVDKSDAVLNLELRTTKKSLLTSQRREETDSEQLKISSSHGEFEGNSTYDDIISILKVLEQEETCSGSEAFLNTDVLDSAQNVSVTSGKLCDILTYLDKVEQGCGATLESAKGELKTVNNTTQNNDLKLTTMPRVEELLNLSKVDLAHEVLALHLQLEEKSNSFNLLQETLHEQRKLTLRNTRNINRDVKKKLHEQKEEYEAVVARHQKFIDQLIADKKNLSEKCESLVFEVKKSEENHKKTLKAVEERHSVELQRTREMHAAGEKLRRDRWIDNKTQKIKEMTVKSLEPELERMNTRHQQELSDLRLLHKQELDDLEIRASRKTSQQMEQLRDQLTAEKEQALAKEKELLSQRIEKQVEQEELEYQARRRRFLGEIRREKERLAEEETRMSKELEETKQNLSRENAKVIERLKQEHKETMEACSRKHQNEVKSLKEALEIEKEAWMHSYKKDLATHISEQESELRNQYKRERDKEIELVIERLESDATRSRVELEQAMDNRLRRLKEKFDAEVKDLEDSEKSIKTKYNETKGKLVEKEDEVISLKANVRQLGKELEEARKIVDRLSGERTEVKEIVRREFINQMAAAEHENIRLREEMVELRTRHRMELSSKVDEVARMMTDKEEQLQQVYNRVKLAVAKRDETIQKLKSQHESALKRCSHLEELLEQQR</sequence>
<evidence type="ECO:0000256" key="2">
    <source>
        <dbReference type="SAM" id="MobiDB-lite"/>
    </source>
</evidence>
<reference evidence="3 4" key="1">
    <citation type="journal article" date="2014" name="Nat. Commun.">
        <title>Molecular traces of alternative social organization in a termite genome.</title>
        <authorList>
            <person name="Terrapon N."/>
            <person name="Li C."/>
            <person name="Robertson H.M."/>
            <person name="Ji L."/>
            <person name="Meng X."/>
            <person name="Booth W."/>
            <person name="Chen Z."/>
            <person name="Childers C.P."/>
            <person name="Glastad K.M."/>
            <person name="Gokhale K."/>
            <person name="Gowin J."/>
            <person name="Gronenberg W."/>
            <person name="Hermansen R.A."/>
            <person name="Hu H."/>
            <person name="Hunt B.G."/>
            <person name="Huylmans A.K."/>
            <person name="Khalil S.M."/>
            <person name="Mitchell R.D."/>
            <person name="Munoz-Torres M.C."/>
            <person name="Mustard J.A."/>
            <person name="Pan H."/>
            <person name="Reese J.T."/>
            <person name="Scharf M.E."/>
            <person name="Sun F."/>
            <person name="Vogel H."/>
            <person name="Xiao J."/>
            <person name="Yang W."/>
            <person name="Yang Z."/>
            <person name="Yang Z."/>
            <person name="Zhou J."/>
            <person name="Zhu J."/>
            <person name="Brent C.S."/>
            <person name="Elsik C.G."/>
            <person name="Goodisman M.A."/>
            <person name="Liberles D.A."/>
            <person name="Roe R.M."/>
            <person name="Vargo E.L."/>
            <person name="Vilcinskas A."/>
            <person name="Wang J."/>
            <person name="Bornberg-Bauer E."/>
            <person name="Korb J."/>
            <person name="Zhang G."/>
            <person name="Liebig J."/>
        </authorList>
    </citation>
    <scope>NUCLEOTIDE SEQUENCE [LARGE SCALE GENOMIC DNA]</scope>
    <source>
        <tissue evidence="3">Whole organism</tissue>
    </source>
</reference>
<organism evidence="3 4">
    <name type="scientific">Zootermopsis nevadensis</name>
    <name type="common">Dampwood termite</name>
    <dbReference type="NCBI Taxonomy" id="136037"/>
    <lineage>
        <taxon>Eukaryota</taxon>
        <taxon>Metazoa</taxon>
        <taxon>Ecdysozoa</taxon>
        <taxon>Arthropoda</taxon>
        <taxon>Hexapoda</taxon>
        <taxon>Insecta</taxon>
        <taxon>Pterygota</taxon>
        <taxon>Neoptera</taxon>
        <taxon>Polyneoptera</taxon>
        <taxon>Dictyoptera</taxon>
        <taxon>Blattodea</taxon>
        <taxon>Blattoidea</taxon>
        <taxon>Termitoidae</taxon>
        <taxon>Termopsidae</taxon>
        <taxon>Zootermopsis</taxon>
    </lineage>
</organism>
<dbReference type="FunCoup" id="A0A067QZ75">
    <property type="interactions" value="23"/>
</dbReference>
<feature type="region of interest" description="Disordered" evidence="2">
    <location>
        <begin position="1"/>
        <end position="23"/>
    </location>
</feature>
<dbReference type="AlphaFoldDB" id="A0A067QZ75"/>
<protein>
    <submittedName>
        <fullName evidence="3">5-azacytidine-induced protein 1</fullName>
    </submittedName>
</protein>
<proteinExistence type="predicted"/>
<dbReference type="PANTHER" id="PTHR31540">
    <property type="entry name" value="CENTROSOMAL PROTEIN OF 131 KDA"/>
    <property type="match status" value="1"/>
</dbReference>